<dbReference type="EMBL" id="QFKX01000003">
    <property type="protein sequence ID" value="PWH06130.1"/>
    <property type="molecule type" value="Genomic_DNA"/>
</dbReference>
<dbReference type="CDD" id="cd17316">
    <property type="entry name" value="MFS_SV2_like"/>
    <property type="match status" value="1"/>
</dbReference>
<name>A0A2U2RJU1_9MICO</name>
<dbReference type="PANTHER" id="PTHR23508:SF10">
    <property type="entry name" value="CARBOXYLIC ACID TRANSPORTER PROTEIN HOMOLOG"/>
    <property type="match status" value="1"/>
</dbReference>
<keyword evidence="2 5" id="KW-0812">Transmembrane</keyword>
<evidence type="ECO:0000256" key="4">
    <source>
        <dbReference type="ARBA" id="ARBA00023136"/>
    </source>
</evidence>
<dbReference type="GO" id="GO:0005886">
    <property type="term" value="C:plasma membrane"/>
    <property type="evidence" value="ECO:0007669"/>
    <property type="project" value="UniProtKB-SubCell"/>
</dbReference>
<accession>A0A2U2RJU1</accession>
<feature type="transmembrane region" description="Helical" evidence="5">
    <location>
        <begin position="167"/>
        <end position="186"/>
    </location>
</feature>
<keyword evidence="3 5" id="KW-1133">Transmembrane helix</keyword>
<keyword evidence="8" id="KW-1185">Reference proteome</keyword>
<dbReference type="Gene3D" id="1.20.1250.20">
    <property type="entry name" value="MFS general substrate transporter like domains"/>
    <property type="match status" value="1"/>
</dbReference>
<dbReference type="InterPro" id="IPR020846">
    <property type="entry name" value="MFS_dom"/>
</dbReference>
<evidence type="ECO:0000259" key="6">
    <source>
        <dbReference type="PROSITE" id="PS50850"/>
    </source>
</evidence>
<feature type="transmembrane region" description="Helical" evidence="5">
    <location>
        <begin position="387"/>
        <end position="409"/>
    </location>
</feature>
<keyword evidence="4 5" id="KW-0472">Membrane</keyword>
<reference evidence="7 8" key="1">
    <citation type="submission" date="2018-05" db="EMBL/GenBank/DDBJ databases">
        <title>Brachybacterium sp. M1HQ-2T, whole genome shotgun sequence.</title>
        <authorList>
            <person name="Tuo L."/>
        </authorList>
    </citation>
    <scope>NUCLEOTIDE SEQUENCE [LARGE SCALE GENOMIC DNA]</scope>
    <source>
        <strain evidence="7 8">M1HQ-2</strain>
    </source>
</reference>
<evidence type="ECO:0000256" key="1">
    <source>
        <dbReference type="ARBA" id="ARBA00004651"/>
    </source>
</evidence>
<evidence type="ECO:0000256" key="5">
    <source>
        <dbReference type="SAM" id="Phobius"/>
    </source>
</evidence>
<feature type="transmembrane region" description="Helical" evidence="5">
    <location>
        <begin position="47"/>
        <end position="65"/>
    </location>
</feature>
<feature type="transmembrane region" description="Helical" evidence="5">
    <location>
        <begin position="421"/>
        <end position="442"/>
    </location>
</feature>
<organism evidence="7 8">
    <name type="scientific">Brachybacterium endophyticum</name>
    <dbReference type="NCBI Taxonomy" id="2182385"/>
    <lineage>
        <taxon>Bacteria</taxon>
        <taxon>Bacillati</taxon>
        <taxon>Actinomycetota</taxon>
        <taxon>Actinomycetes</taxon>
        <taxon>Micrococcales</taxon>
        <taxon>Dermabacteraceae</taxon>
        <taxon>Brachybacterium</taxon>
    </lineage>
</organism>
<protein>
    <submittedName>
        <fullName evidence="7">MFS transporter</fullName>
    </submittedName>
</protein>
<sequence>MDRLPWARFHTLVIVGLGTAWILDGIEVQIVAANGFAADLGMSNQQITASATSYLFGQVIGSLVFGRLTDRIGRKKLFALTLAVYLLGSALAGLSFSMWFFYLCRFIAGAGIGGEYSAINSAIDELIPAKYRGRVDLAVNGTYWAGVALGATATIFLLDPGIINEHWGWRIGFFIGPVLGIILILMRRAIPESPRWMLTHGRGDQAEDIVAGIEQRVHDSGHELTEVDESKSITVKPEERLPFREVAHVFFKVYPGRTVLGVTLMVTQSFLYNAIFFTYAIVLEQFYGVAKDAAGLYMIPFAIGNLLGPLLLGPLFDTVGRRKMIFGTYALAAVILSASAICFSMDLLTATTHTVFWCIAFFFASAGASSAYLTVSEVFPLEVRGQAISYFFSIAQIAGAIAPLIYGALIGEGESRGPLVIGYIGGSLIMLIGGIVALVLGVDAERKGLEDVADPLSKRNAEQDEQQEAI</sequence>
<feature type="transmembrane region" description="Helical" evidence="5">
    <location>
        <begin position="12"/>
        <end position="35"/>
    </location>
</feature>
<dbReference type="GO" id="GO:0046943">
    <property type="term" value="F:carboxylic acid transmembrane transporter activity"/>
    <property type="evidence" value="ECO:0007669"/>
    <property type="project" value="TreeGrafter"/>
</dbReference>
<dbReference type="AlphaFoldDB" id="A0A2U2RJU1"/>
<dbReference type="Proteomes" id="UP000245590">
    <property type="component" value="Unassembled WGS sequence"/>
</dbReference>
<proteinExistence type="predicted"/>
<evidence type="ECO:0000313" key="8">
    <source>
        <dbReference type="Proteomes" id="UP000245590"/>
    </source>
</evidence>
<dbReference type="InterPro" id="IPR005828">
    <property type="entry name" value="MFS_sugar_transport-like"/>
</dbReference>
<feature type="domain" description="Major facilitator superfamily (MFS) profile" evidence="6">
    <location>
        <begin position="11"/>
        <end position="445"/>
    </location>
</feature>
<feature type="transmembrane region" description="Helical" evidence="5">
    <location>
        <begin position="294"/>
        <end position="316"/>
    </location>
</feature>
<evidence type="ECO:0000256" key="3">
    <source>
        <dbReference type="ARBA" id="ARBA00022989"/>
    </source>
</evidence>
<evidence type="ECO:0000313" key="7">
    <source>
        <dbReference type="EMBL" id="PWH06130.1"/>
    </source>
</evidence>
<feature type="transmembrane region" description="Helical" evidence="5">
    <location>
        <begin position="328"/>
        <end position="348"/>
    </location>
</feature>
<dbReference type="InterPro" id="IPR036259">
    <property type="entry name" value="MFS_trans_sf"/>
</dbReference>
<feature type="transmembrane region" description="Helical" evidence="5">
    <location>
        <begin position="77"/>
        <end position="102"/>
    </location>
</feature>
<comment type="subcellular location">
    <subcellularLocation>
        <location evidence="1">Cell membrane</location>
        <topology evidence="1">Multi-pass membrane protein</topology>
    </subcellularLocation>
</comment>
<dbReference type="SUPFAM" id="SSF103473">
    <property type="entry name" value="MFS general substrate transporter"/>
    <property type="match status" value="1"/>
</dbReference>
<dbReference type="PANTHER" id="PTHR23508">
    <property type="entry name" value="CARBOXYLIC ACID TRANSPORTER PROTEIN HOMOLOG"/>
    <property type="match status" value="1"/>
</dbReference>
<comment type="caution">
    <text evidence="7">The sequence shown here is derived from an EMBL/GenBank/DDBJ whole genome shotgun (WGS) entry which is preliminary data.</text>
</comment>
<dbReference type="PROSITE" id="PS50850">
    <property type="entry name" value="MFS"/>
    <property type="match status" value="1"/>
</dbReference>
<evidence type="ECO:0000256" key="2">
    <source>
        <dbReference type="ARBA" id="ARBA00022692"/>
    </source>
</evidence>
<dbReference type="OrthoDB" id="9787026at2"/>
<feature type="transmembrane region" description="Helical" evidence="5">
    <location>
        <begin position="259"/>
        <end position="282"/>
    </location>
</feature>
<dbReference type="Pfam" id="PF00083">
    <property type="entry name" value="Sugar_tr"/>
    <property type="match status" value="1"/>
</dbReference>
<feature type="transmembrane region" description="Helical" evidence="5">
    <location>
        <begin position="354"/>
        <end position="375"/>
    </location>
</feature>
<gene>
    <name evidence="7" type="ORF">DEO23_10010</name>
</gene>